<evidence type="ECO:0000256" key="4">
    <source>
        <dbReference type="ARBA" id="ARBA00022679"/>
    </source>
</evidence>
<dbReference type="AlphaFoldDB" id="A0A3B0CEJ7"/>
<evidence type="ECO:0000256" key="9">
    <source>
        <dbReference type="ARBA" id="ARBA00023012"/>
    </source>
</evidence>
<dbReference type="CDD" id="cd00075">
    <property type="entry name" value="HATPase"/>
    <property type="match status" value="1"/>
</dbReference>
<keyword evidence="10" id="KW-0812">Transmembrane</keyword>
<accession>A0A3B0CEJ7</accession>
<feature type="domain" description="Histidine kinase" evidence="11">
    <location>
        <begin position="462"/>
        <end position="665"/>
    </location>
</feature>
<evidence type="ECO:0000256" key="3">
    <source>
        <dbReference type="ARBA" id="ARBA00022553"/>
    </source>
</evidence>
<dbReference type="PANTHER" id="PTHR43065">
    <property type="entry name" value="SENSOR HISTIDINE KINASE"/>
    <property type="match status" value="1"/>
</dbReference>
<evidence type="ECO:0000256" key="7">
    <source>
        <dbReference type="ARBA" id="ARBA00022840"/>
    </source>
</evidence>
<evidence type="ECO:0000259" key="11">
    <source>
        <dbReference type="PROSITE" id="PS50109"/>
    </source>
</evidence>
<feature type="transmembrane region" description="Helical" evidence="10">
    <location>
        <begin position="44"/>
        <end position="61"/>
    </location>
</feature>
<evidence type="ECO:0000259" key="14">
    <source>
        <dbReference type="PROSITE" id="PS50887"/>
    </source>
</evidence>
<evidence type="ECO:0000256" key="10">
    <source>
        <dbReference type="SAM" id="Phobius"/>
    </source>
</evidence>
<organism evidence="15 16">
    <name type="scientific">Paenibacillus ginsengarvi</name>
    <dbReference type="NCBI Taxonomy" id="400777"/>
    <lineage>
        <taxon>Bacteria</taxon>
        <taxon>Bacillati</taxon>
        <taxon>Bacillota</taxon>
        <taxon>Bacilli</taxon>
        <taxon>Bacillales</taxon>
        <taxon>Paenibacillaceae</taxon>
        <taxon>Paenibacillus</taxon>
    </lineage>
</organism>
<dbReference type="NCBIfam" id="TIGR00254">
    <property type="entry name" value="GGDEF"/>
    <property type="match status" value="1"/>
</dbReference>
<feature type="domain" description="PAC" evidence="13">
    <location>
        <begin position="398"/>
        <end position="449"/>
    </location>
</feature>
<dbReference type="InterPro" id="IPR000160">
    <property type="entry name" value="GGDEF_dom"/>
</dbReference>
<dbReference type="Gene3D" id="1.10.287.130">
    <property type="match status" value="1"/>
</dbReference>
<evidence type="ECO:0000313" key="16">
    <source>
        <dbReference type="Proteomes" id="UP000282311"/>
    </source>
</evidence>
<dbReference type="InterPro" id="IPR043128">
    <property type="entry name" value="Rev_trsase/Diguanyl_cyclase"/>
</dbReference>
<sequence>MQSISTIRSLRLSAYRKKDTMLAALVLLAGVSAFIYAVPDLLKTTASLLFTVLLLAAVCISKMRKTAYVLSSLALLTYVLAMEPGSLFGMLITAYPLLLFYALLLPSPLYTLVAAMAVGIKLYLYDDLSTGHEWMTHLFFITLNAMAYMILAYYTRKLEKERNEYRYLSTIDSLTGLASLQQTLLFGQRLIDEGRSVQVLLMDLNFFKQINDTHGHMVGNKVILFIADYLRHMIKNVNGIAGRLGGDEFVIVLEHSEGYANIREKLLQELNGRTFVPGDGFFPVALSFSVGVSVSDTNKEARIEELLHDADLNMYEFKLLHRLSTFHGKTSDLIEHNPDPICTFDRKGKLIAVNPAATALLGYEAEEITRKQFVALIHPEDRLKALKSFLETMKGGTNQIELRLLHKEGHTLLVDVTNIPILADHQIVGIYGVAKDISDRKKAEEMLRNSDRLAVTGQLAAGLAHEIRNPLTALKGFIQLLQTSANENKAYYPIMLNELERINLIVNEFLLLSKPREANFCDTDIRTVIDHVVTLLDTEAILNKVQLVMEDMEPIPPIRCDENQMKQVFVNVLKNAIEAMPDGGEVTVRTESSDQFFKVKITDQGSGIPEELISRIGQPFFTTKANGTGLGLMICHNIMETHGGTFSIESKAGAGTTVEIALPFS</sequence>
<dbReference type="InterPro" id="IPR001610">
    <property type="entry name" value="PAC"/>
</dbReference>
<dbReference type="PROSITE" id="PS50112">
    <property type="entry name" value="PAS"/>
    <property type="match status" value="1"/>
</dbReference>
<dbReference type="EMBL" id="RBAH01000009">
    <property type="protein sequence ID" value="RKN84113.1"/>
    <property type="molecule type" value="Genomic_DNA"/>
</dbReference>
<evidence type="ECO:0000256" key="1">
    <source>
        <dbReference type="ARBA" id="ARBA00000085"/>
    </source>
</evidence>
<dbReference type="InterPro" id="IPR000700">
    <property type="entry name" value="PAS-assoc_C"/>
</dbReference>
<dbReference type="SUPFAM" id="SSF47384">
    <property type="entry name" value="Homodimeric domain of signal transducing histidine kinase"/>
    <property type="match status" value="1"/>
</dbReference>
<proteinExistence type="predicted"/>
<evidence type="ECO:0000256" key="8">
    <source>
        <dbReference type="ARBA" id="ARBA00022969"/>
    </source>
</evidence>
<comment type="caution">
    <text evidence="15">The sequence shown here is derived from an EMBL/GenBank/DDBJ whole genome shotgun (WGS) entry which is preliminary data.</text>
</comment>
<feature type="transmembrane region" description="Helical" evidence="10">
    <location>
        <begin position="21"/>
        <end position="38"/>
    </location>
</feature>
<dbReference type="GO" id="GO:0006355">
    <property type="term" value="P:regulation of DNA-templated transcription"/>
    <property type="evidence" value="ECO:0007669"/>
    <property type="project" value="InterPro"/>
</dbReference>
<feature type="transmembrane region" description="Helical" evidence="10">
    <location>
        <begin position="68"/>
        <end position="92"/>
    </location>
</feature>
<dbReference type="FunFam" id="1.10.287.130:FF:000040">
    <property type="entry name" value="PAS domain-containing sensor histidine kinase"/>
    <property type="match status" value="1"/>
</dbReference>
<evidence type="ECO:0000256" key="5">
    <source>
        <dbReference type="ARBA" id="ARBA00022741"/>
    </source>
</evidence>
<feature type="transmembrane region" description="Helical" evidence="10">
    <location>
        <begin position="98"/>
        <end position="124"/>
    </location>
</feature>
<dbReference type="Pfam" id="PF02518">
    <property type="entry name" value="HATPase_c"/>
    <property type="match status" value="1"/>
</dbReference>
<feature type="domain" description="PAS" evidence="12">
    <location>
        <begin position="333"/>
        <end position="396"/>
    </location>
</feature>
<dbReference type="Gene3D" id="3.30.70.270">
    <property type="match status" value="1"/>
</dbReference>
<dbReference type="InterPro" id="IPR013767">
    <property type="entry name" value="PAS_fold"/>
</dbReference>
<keyword evidence="9" id="KW-0902">Two-component regulatory system</keyword>
<dbReference type="InterPro" id="IPR003594">
    <property type="entry name" value="HATPase_dom"/>
</dbReference>
<keyword evidence="8" id="KW-0749">Sporulation</keyword>
<dbReference type="GO" id="GO:0005524">
    <property type="term" value="F:ATP binding"/>
    <property type="evidence" value="ECO:0007669"/>
    <property type="project" value="UniProtKB-KW"/>
</dbReference>
<dbReference type="Pfam" id="PF00990">
    <property type="entry name" value="GGDEF"/>
    <property type="match status" value="1"/>
</dbReference>
<dbReference type="InterPro" id="IPR005467">
    <property type="entry name" value="His_kinase_dom"/>
</dbReference>
<dbReference type="PROSITE" id="PS50113">
    <property type="entry name" value="PAC"/>
    <property type="match status" value="1"/>
</dbReference>
<dbReference type="SUPFAM" id="SSF55073">
    <property type="entry name" value="Nucleotide cyclase"/>
    <property type="match status" value="1"/>
</dbReference>
<dbReference type="SMART" id="SM00267">
    <property type="entry name" value="GGDEF"/>
    <property type="match status" value="1"/>
</dbReference>
<dbReference type="InterPro" id="IPR036890">
    <property type="entry name" value="HATPase_C_sf"/>
</dbReference>
<dbReference type="SMART" id="SM00086">
    <property type="entry name" value="PAC"/>
    <property type="match status" value="1"/>
</dbReference>
<evidence type="ECO:0000313" key="15">
    <source>
        <dbReference type="EMBL" id="RKN84113.1"/>
    </source>
</evidence>
<dbReference type="SMART" id="SM00091">
    <property type="entry name" value="PAS"/>
    <property type="match status" value="1"/>
</dbReference>
<dbReference type="SUPFAM" id="SSF55874">
    <property type="entry name" value="ATPase domain of HSP90 chaperone/DNA topoisomerase II/histidine kinase"/>
    <property type="match status" value="1"/>
</dbReference>
<dbReference type="InterPro" id="IPR029787">
    <property type="entry name" value="Nucleotide_cyclase"/>
</dbReference>
<dbReference type="PROSITE" id="PS50887">
    <property type="entry name" value="GGDEF"/>
    <property type="match status" value="1"/>
</dbReference>
<dbReference type="Proteomes" id="UP000282311">
    <property type="component" value="Unassembled WGS sequence"/>
</dbReference>
<dbReference type="Pfam" id="PF00512">
    <property type="entry name" value="HisKA"/>
    <property type="match status" value="1"/>
</dbReference>
<keyword evidence="5" id="KW-0547">Nucleotide-binding</keyword>
<dbReference type="SMART" id="SM00387">
    <property type="entry name" value="HATPase_c"/>
    <property type="match status" value="1"/>
</dbReference>
<dbReference type="GO" id="GO:0000155">
    <property type="term" value="F:phosphorelay sensor kinase activity"/>
    <property type="evidence" value="ECO:0007669"/>
    <property type="project" value="InterPro"/>
</dbReference>
<dbReference type="CDD" id="cd00130">
    <property type="entry name" value="PAS"/>
    <property type="match status" value="1"/>
</dbReference>
<dbReference type="SMART" id="SM00388">
    <property type="entry name" value="HisKA"/>
    <property type="match status" value="1"/>
</dbReference>
<protein>
    <recommendedName>
        <fullName evidence="2">histidine kinase</fullName>
        <ecNumber evidence="2">2.7.13.3</ecNumber>
    </recommendedName>
</protein>
<feature type="domain" description="GGDEF" evidence="14">
    <location>
        <begin position="195"/>
        <end position="328"/>
    </location>
</feature>
<dbReference type="OrthoDB" id="9815750at2"/>
<dbReference type="CDD" id="cd00082">
    <property type="entry name" value="HisKA"/>
    <property type="match status" value="1"/>
</dbReference>
<dbReference type="InterPro" id="IPR003661">
    <property type="entry name" value="HisK_dim/P_dom"/>
</dbReference>
<dbReference type="GO" id="GO:0030435">
    <property type="term" value="P:sporulation resulting in formation of a cellular spore"/>
    <property type="evidence" value="ECO:0007669"/>
    <property type="project" value="UniProtKB-KW"/>
</dbReference>
<dbReference type="Gene3D" id="3.30.565.10">
    <property type="entry name" value="Histidine kinase-like ATPase, C-terminal domain"/>
    <property type="match status" value="1"/>
</dbReference>
<dbReference type="InterPro" id="IPR004358">
    <property type="entry name" value="Sig_transdc_His_kin-like_C"/>
</dbReference>
<keyword evidence="4" id="KW-0808">Transferase</keyword>
<evidence type="ECO:0000256" key="2">
    <source>
        <dbReference type="ARBA" id="ARBA00012438"/>
    </source>
</evidence>
<dbReference type="SUPFAM" id="SSF55785">
    <property type="entry name" value="PYP-like sensor domain (PAS domain)"/>
    <property type="match status" value="1"/>
</dbReference>
<dbReference type="InterPro" id="IPR036097">
    <property type="entry name" value="HisK_dim/P_sf"/>
</dbReference>
<name>A0A3B0CEJ7_9BACL</name>
<comment type="catalytic activity">
    <reaction evidence="1">
        <text>ATP + protein L-histidine = ADP + protein N-phospho-L-histidine.</text>
        <dbReference type="EC" id="2.7.13.3"/>
    </reaction>
</comment>
<dbReference type="Gene3D" id="3.30.450.20">
    <property type="entry name" value="PAS domain"/>
    <property type="match status" value="1"/>
</dbReference>
<keyword evidence="6" id="KW-0418">Kinase</keyword>
<dbReference type="InterPro" id="IPR000014">
    <property type="entry name" value="PAS"/>
</dbReference>
<dbReference type="InterPro" id="IPR035965">
    <property type="entry name" value="PAS-like_dom_sf"/>
</dbReference>
<keyword evidence="16" id="KW-1185">Reference proteome</keyword>
<gene>
    <name evidence="15" type="ORF">D7M11_13965</name>
</gene>
<dbReference type="EC" id="2.7.13.3" evidence="2"/>
<dbReference type="Pfam" id="PF00989">
    <property type="entry name" value="PAS"/>
    <property type="match status" value="1"/>
</dbReference>
<dbReference type="PRINTS" id="PR00344">
    <property type="entry name" value="BCTRLSENSOR"/>
</dbReference>
<keyword evidence="7" id="KW-0067">ATP-binding</keyword>
<dbReference type="CDD" id="cd01949">
    <property type="entry name" value="GGDEF"/>
    <property type="match status" value="1"/>
</dbReference>
<dbReference type="PROSITE" id="PS50109">
    <property type="entry name" value="HIS_KIN"/>
    <property type="match status" value="1"/>
</dbReference>
<feature type="transmembrane region" description="Helical" evidence="10">
    <location>
        <begin position="136"/>
        <end position="154"/>
    </location>
</feature>
<dbReference type="PANTHER" id="PTHR43065:SF34">
    <property type="entry name" value="SPORULATION KINASE A"/>
    <property type="match status" value="1"/>
</dbReference>
<keyword evidence="10" id="KW-0472">Membrane</keyword>
<reference evidence="15 16" key="1">
    <citation type="journal article" date="2007" name="Int. J. Syst. Evol. Microbiol.">
        <title>Paenibacillus ginsengarvi sp. nov., isolated from soil from ginseng cultivation.</title>
        <authorList>
            <person name="Yoon M.H."/>
            <person name="Ten L.N."/>
            <person name="Im W.T."/>
        </authorList>
    </citation>
    <scope>NUCLEOTIDE SEQUENCE [LARGE SCALE GENOMIC DNA]</scope>
    <source>
        <strain evidence="15 16">KCTC 13059</strain>
    </source>
</reference>
<evidence type="ECO:0000259" key="12">
    <source>
        <dbReference type="PROSITE" id="PS50112"/>
    </source>
</evidence>
<evidence type="ECO:0000256" key="6">
    <source>
        <dbReference type="ARBA" id="ARBA00022777"/>
    </source>
</evidence>
<keyword evidence="3" id="KW-0597">Phosphoprotein</keyword>
<evidence type="ECO:0000259" key="13">
    <source>
        <dbReference type="PROSITE" id="PS50113"/>
    </source>
</evidence>
<dbReference type="NCBIfam" id="TIGR00229">
    <property type="entry name" value="sensory_box"/>
    <property type="match status" value="1"/>
</dbReference>
<keyword evidence="10" id="KW-1133">Transmembrane helix</keyword>